<dbReference type="eggNOG" id="COG4537">
    <property type="taxonomic scope" value="Bacteria"/>
</dbReference>
<gene>
    <name evidence="1" type="ORF">FC83_GL001273</name>
</gene>
<comment type="caution">
    <text evidence="1">The sequence shown here is derived from an EMBL/GenBank/DDBJ whole genome shotgun (WGS) entry which is preliminary data.</text>
</comment>
<dbReference type="PATRIC" id="fig|1423734.3.peg.1286"/>
<accession>A0A0R1Y508</accession>
<reference evidence="1 2" key="1">
    <citation type="journal article" date="2015" name="Genome Announc.">
        <title>Expanding the biotechnology potential of lactobacilli through comparative genomics of 213 strains and associated genera.</title>
        <authorList>
            <person name="Sun Z."/>
            <person name="Harris H.M."/>
            <person name="McCann A."/>
            <person name="Guo C."/>
            <person name="Argimon S."/>
            <person name="Zhang W."/>
            <person name="Yang X."/>
            <person name="Jeffery I.B."/>
            <person name="Cooney J.C."/>
            <person name="Kagawa T.F."/>
            <person name="Liu W."/>
            <person name="Song Y."/>
            <person name="Salvetti E."/>
            <person name="Wrobel A."/>
            <person name="Rasinkangas P."/>
            <person name="Parkhill J."/>
            <person name="Rea M.C."/>
            <person name="O'Sullivan O."/>
            <person name="Ritari J."/>
            <person name="Douillard F.P."/>
            <person name="Paul Ross R."/>
            <person name="Yang R."/>
            <person name="Briner A.E."/>
            <person name="Felis G.E."/>
            <person name="de Vos W.M."/>
            <person name="Barrangou R."/>
            <person name="Klaenhammer T.R."/>
            <person name="Caufield P.W."/>
            <person name="Cui Y."/>
            <person name="Zhang H."/>
            <person name="O'Toole P.W."/>
        </authorList>
    </citation>
    <scope>NUCLEOTIDE SEQUENCE [LARGE SCALE GENOMIC DNA]</scope>
    <source>
        <strain evidence="1 2">DSM 18527</strain>
    </source>
</reference>
<evidence type="ECO:0000313" key="1">
    <source>
        <dbReference type="EMBL" id="KRM35145.1"/>
    </source>
</evidence>
<evidence type="ECO:0008006" key="3">
    <source>
        <dbReference type="Google" id="ProtNLM"/>
    </source>
</evidence>
<dbReference type="Proteomes" id="UP000051236">
    <property type="component" value="Unassembled WGS sequence"/>
</dbReference>
<protein>
    <recommendedName>
        <fullName evidence="3">Competence protein ComGC</fullName>
    </recommendedName>
</protein>
<dbReference type="SUPFAM" id="SSF54523">
    <property type="entry name" value="Pili subunits"/>
    <property type="match status" value="1"/>
</dbReference>
<dbReference type="AlphaFoldDB" id="A0A0R1Y508"/>
<dbReference type="InterPro" id="IPR045584">
    <property type="entry name" value="Pilin-like"/>
</dbReference>
<proteinExistence type="predicted"/>
<sequence>MVAVIFVIALLIILFLPSLTSSRNSADKKASEAFVNTVQTQVDLYVDKKVDAGAQLQDIQVDFKAMQTEGYLTAKQLAKINNAKITIDDNEQVHAPGLDNDNGAA</sequence>
<dbReference type="STRING" id="1423734.FC83_GL001273"/>
<organism evidence="1 2">
    <name type="scientific">Agrilactobacillus composti DSM 18527 = JCM 14202</name>
    <dbReference type="NCBI Taxonomy" id="1423734"/>
    <lineage>
        <taxon>Bacteria</taxon>
        <taxon>Bacillati</taxon>
        <taxon>Bacillota</taxon>
        <taxon>Bacilli</taxon>
        <taxon>Lactobacillales</taxon>
        <taxon>Lactobacillaceae</taxon>
        <taxon>Agrilactobacillus</taxon>
    </lineage>
</organism>
<keyword evidence="2" id="KW-1185">Reference proteome</keyword>
<dbReference type="EMBL" id="AZGA01000016">
    <property type="protein sequence ID" value="KRM35145.1"/>
    <property type="molecule type" value="Genomic_DNA"/>
</dbReference>
<evidence type="ECO:0000313" key="2">
    <source>
        <dbReference type="Proteomes" id="UP000051236"/>
    </source>
</evidence>
<name>A0A0R1Y508_9LACO</name>